<gene>
    <name evidence="3" type="ORF">Tco_0750355</name>
</gene>
<dbReference type="Proteomes" id="UP001151760">
    <property type="component" value="Unassembled WGS sequence"/>
</dbReference>
<proteinExistence type="predicted"/>
<dbReference type="EMBL" id="BQNB010010928">
    <property type="protein sequence ID" value="GJS83814.1"/>
    <property type="molecule type" value="Genomic_DNA"/>
</dbReference>
<accession>A0ABQ4Z0Z8</accession>
<sequence>MVAEDDEMSKDKEIDKLMALISLSFKKIYKPTNNNLRTSSNTSRANQDNTPRINRGTGYDNQRVVNVVGARENVEQADWRDDTDDEPEDQELEAHYMYMAQIQEVTPDAADNSGPIFDAEPLQKVQNNDDNYNVFAIENEHPEQPESVNDTYLEEQGDTNITIDSLDMCNNGETVDQDDDDLAKERDLLASLIEKLKCEIDDSKNRNKFLETSNKALVDKLKGEIEDFKTKNKSLESSNNHFKEANNELSKTNQLMFKDLKKFQAELDKYHDVNYASKINDLNPTISDMKKELFAHQETISIMSQEKEAQIKFYKTRKDKEIDKVIALENKVKVLDDIVYKTGQSVQTMNMLNRNCKMSFAKPEFREKAQRANPHLYDIGCYNDNVALMLSPESDETIRLANETETVTMSNELDLLFSLMFDELLNGTTPVVSKSSVVTATDAPNQHHQQNTTLSTSTTVFADIPSLNIQTTPETTNQEPTQAPTITAIENINQA</sequence>
<name>A0ABQ4Z0Z8_9ASTR</name>
<evidence type="ECO:0000256" key="1">
    <source>
        <dbReference type="SAM" id="Coils"/>
    </source>
</evidence>
<comment type="caution">
    <text evidence="3">The sequence shown here is derived from an EMBL/GenBank/DDBJ whole genome shotgun (WGS) entry which is preliminary data.</text>
</comment>
<feature type="coiled-coil region" evidence="1">
    <location>
        <begin position="186"/>
        <end position="255"/>
    </location>
</feature>
<feature type="region of interest" description="Disordered" evidence="2">
    <location>
        <begin position="32"/>
        <end position="58"/>
    </location>
</feature>
<evidence type="ECO:0000313" key="3">
    <source>
        <dbReference type="EMBL" id="GJS83814.1"/>
    </source>
</evidence>
<organism evidence="3 4">
    <name type="scientific">Tanacetum coccineum</name>
    <dbReference type="NCBI Taxonomy" id="301880"/>
    <lineage>
        <taxon>Eukaryota</taxon>
        <taxon>Viridiplantae</taxon>
        <taxon>Streptophyta</taxon>
        <taxon>Embryophyta</taxon>
        <taxon>Tracheophyta</taxon>
        <taxon>Spermatophyta</taxon>
        <taxon>Magnoliopsida</taxon>
        <taxon>eudicotyledons</taxon>
        <taxon>Gunneridae</taxon>
        <taxon>Pentapetalae</taxon>
        <taxon>asterids</taxon>
        <taxon>campanulids</taxon>
        <taxon>Asterales</taxon>
        <taxon>Asteraceae</taxon>
        <taxon>Asteroideae</taxon>
        <taxon>Anthemideae</taxon>
        <taxon>Anthemidinae</taxon>
        <taxon>Tanacetum</taxon>
    </lineage>
</organism>
<protein>
    <submittedName>
        <fullName evidence="3">Uncharacterized protein</fullName>
    </submittedName>
</protein>
<reference evidence="3" key="1">
    <citation type="journal article" date="2022" name="Int. J. Mol. Sci.">
        <title>Draft Genome of Tanacetum Coccineum: Genomic Comparison of Closely Related Tanacetum-Family Plants.</title>
        <authorList>
            <person name="Yamashiro T."/>
            <person name="Shiraishi A."/>
            <person name="Nakayama K."/>
            <person name="Satake H."/>
        </authorList>
    </citation>
    <scope>NUCLEOTIDE SEQUENCE</scope>
</reference>
<evidence type="ECO:0000313" key="4">
    <source>
        <dbReference type="Proteomes" id="UP001151760"/>
    </source>
</evidence>
<evidence type="ECO:0000256" key="2">
    <source>
        <dbReference type="SAM" id="MobiDB-lite"/>
    </source>
</evidence>
<reference evidence="3" key="2">
    <citation type="submission" date="2022-01" db="EMBL/GenBank/DDBJ databases">
        <authorList>
            <person name="Yamashiro T."/>
            <person name="Shiraishi A."/>
            <person name="Satake H."/>
            <person name="Nakayama K."/>
        </authorList>
    </citation>
    <scope>NUCLEOTIDE SEQUENCE</scope>
</reference>
<feature type="compositionally biased region" description="Low complexity" evidence="2">
    <location>
        <begin position="32"/>
        <end position="46"/>
    </location>
</feature>
<keyword evidence="1" id="KW-0175">Coiled coil</keyword>
<keyword evidence="4" id="KW-1185">Reference proteome</keyword>